<dbReference type="Pfam" id="PF01107">
    <property type="entry name" value="MP"/>
    <property type="match status" value="1"/>
</dbReference>
<proteinExistence type="predicted"/>
<protein>
    <recommendedName>
        <fullName evidence="3">Nitroreductase domain-containing protein</fullName>
    </recommendedName>
</protein>
<reference evidence="1" key="1">
    <citation type="journal article" date="2023" name="Plant J.">
        <title>Genome sequences and population genomics provide insights into the demographic history, inbreeding, and mutation load of two 'living fossil' tree species of Dipteronia.</title>
        <authorList>
            <person name="Feng Y."/>
            <person name="Comes H.P."/>
            <person name="Chen J."/>
            <person name="Zhu S."/>
            <person name="Lu R."/>
            <person name="Zhang X."/>
            <person name="Li P."/>
            <person name="Qiu J."/>
            <person name="Olsen K.M."/>
            <person name="Qiu Y."/>
        </authorList>
    </citation>
    <scope>NUCLEOTIDE SEQUENCE</scope>
    <source>
        <strain evidence="1">NBL</strain>
    </source>
</reference>
<organism evidence="1 2">
    <name type="scientific">Dipteronia sinensis</name>
    <dbReference type="NCBI Taxonomy" id="43782"/>
    <lineage>
        <taxon>Eukaryota</taxon>
        <taxon>Viridiplantae</taxon>
        <taxon>Streptophyta</taxon>
        <taxon>Embryophyta</taxon>
        <taxon>Tracheophyta</taxon>
        <taxon>Spermatophyta</taxon>
        <taxon>Magnoliopsida</taxon>
        <taxon>eudicotyledons</taxon>
        <taxon>Gunneridae</taxon>
        <taxon>Pentapetalae</taxon>
        <taxon>rosids</taxon>
        <taxon>malvids</taxon>
        <taxon>Sapindales</taxon>
        <taxon>Sapindaceae</taxon>
        <taxon>Hippocastanoideae</taxon>
        <taxon>Acereae</taxon>
        <taxon>Dipteronia</taxon>
    </lineage>
</organism>
<evidence type="ECO:0000313" key="1">
    <source>
        <dbReference type="EMBL" id="KAK3212778.1"/>
    </source>
</evidence>
<dbReference type="Gene3D" id="3.40.109.10">
    <property type="entry name" value="NADH Oxidase"/>
    <property type="match status" value="1"/>
</dbReference>
<dbReference type="GO" id="GO:0016491">
    <property type="term" value="F:oxidoreductase activity"/>
    <property type="evidence" value="ECO:0007669"/>
    <property type="project" value="InterPro"/>
</dbReference>
<dbReference type="PANTHER" id="PTHR42741">
    <property type="entry name" value="NITROREDUCTASE FAMILY PROTEIN"/>
    <property type="match status" value="1"/>
</dbReference>
<evidence type="ECO:0008006" key="3">
    <source>
        <dbReference type="Google" id="ProtNLM"/>
    </source>
</evidence>
<dbReference type="AlphaFoldDB" id="A0AAE0AFT1"/>
<dbReference type="EMBL" id="JANJYJ010000005">
    <property type="protein sequence ID" value="KAK3212778.1"/>
    <property type="molecule type" value="Genomic_DNA"/>
</dbReference>
<dbReference type="InterPro" id="IPR000415">
    <property type="entry name" value="Nitroreductase-like"/>
</dbReference>
<gene>
    <name evidence="1" type="ORF">Dsin_017484</name>
</gene>
<evidence type="ECO:0000313" key="2">
    <source>
        <dbReference type="Proteomes" id="UP001281410"/>
    </source>
</evidence>
<dbReference type="Proteomes" id="UP001281410">
    <property type="component" value="Unassembled WGS sequence"/>
</dbReference>
<sequence length="294" mass="33567">MELERNSSVKDLTANKVRNILNYSNKGKEIIEKTEALIEEENIRKKNLCREGILESLKSSLYIYKDEFTIAIVNNREEIRLISPQDAKEIKKNGYSTIHLRVVIIGVLSLTRAGLDTKAHLYLYDERFNDHEQTQLATGTVIIGFSSIFWREAWKYGERAFRYYNHDVGHAIAAVSMAVAGLGWEVKILDGLGHKDLEKLMVLDVFPKFEIPSKRIKGKILDIEFEHPDCVLVVFPSGVGGFNVNYEKLSWSIEKFSALDWTGKPNSLSKEHVCWDILYKTVEAVEKLSIISSP</sequence>
<dbReference type="InterPro" id="IPR028919">
    <property type="entry name" value="Viral_movement"/>
</dbReference>
<keyword evidence="2" id="KW-1185">Reference proteome</keyword>
<dbReference type="PANTHER" id="PTHR42741:SF3">
    <property type="entry name" value="NITROREDUCTASE FAMILY PROTEIN"/>
    <property type="match status" value="1"/>
</dbReference>
<name>A0AAE0AFT1_9ROSI</name>
<accession>A0AAE0AFT1</accession>
<comment type="caution">
    <text evidence="1">The sequence shown here is derived from an EMBL/GenBank/DDBJ whole genome shotgun (WGS) entry which is preliminary data.</text>
</comment>